<dbReference type="GO" id="GO:0031347">
    <property type="term" value="P:regulation of defense response"/>
    <property type="evidence" value="ECO:0007669"/>
    <property type="project" value="UniProtKB-UniRule"/>
</dbReference>
<keyword evidence="4" id="KW-1133">Transmembrane helix</keyword>
<dbReference type="GO" id="GO:2000022">
    <property type="term" value="P:regulation of jasmonic acid mediated signaling pathway"/>
    <property type="evidence" value="ECO:0007669"/>
    <property type="project" value="UniProtKB-UniRule"/>
</dbReference>
<gene>
    <name evidence="6" type="ORF">KIW84_015107</name>
</gene>
<evidence type="ECO:0000256" key="4">
    <source>
        <dbReference type="SAM" id="Phobius"/>
    </source>
</evidence>
<dbReference type="Pfam" id="PF09425">
    <property type="entry name" value="Jas_motif"/>
    <property type="match status" value="1"/>
</dbReference>
<dbReference type="InterPro" id="IPR018467">
    <property type="entry name" value="CCT_CS"/>
</dbReference>
<evidence type="ECO:0000256" key="2">
    <source>
        <dbReference type="RuleBase" id="RU369065"/>
    </source>
</evidence>
<feature type="region of interest" description="Disordered" evidence="3">
    <location>
        <begin position="168"/>
        <end position="193"/>
    </location>
</feature>
<comment type="function">
    <text evidence="2">Repressor of jasmonate responses.</text>
</comment>
<dbReference type="EMBL" id="JAMSHJ010000001">
    <property type="protein sequence ID" value="KAI5447522.1"/>
    <property type="molecule type" value="Genomic_DNA"/>
</dbReference>
<dbReference type="SMART" id="SM00979">
    <property type="entry name" value="TIFY"/>
    <property type="match status" value="1"/>
</dbReference>
<evidence type="ECO:0000256" key="3">
    <source>
        <dbReference type="SAM" id="MobiDB-lite"/>
    </source>
</evidence>
<dbReference type="Gramene" id="Psat01G0510700-T1">
    <property type="protein sequence ID" value="KAI5447522.1"/>
    <property type="gene ID" value="KIW84_015107"/>
</dbReference>
<keyword evidence="2" id="KW-1184">Jasmonic acid signaling pathway</keyword>
<evidence type="ECO:0000313" key="7">
    <source>
        <dbReference type="Proteomes" id="UP001058974"/>
    </source>
</evidence>
<evidence type="ECO:0000256" key="1">
    <source>
        <dbReference type="ARBA" id="ARBA00008614"/>
    </source>
</evidence>
<evidence type="ECO:0000259" key="5">
    <source>
        <dbReference type="PROSITE" id="PS51320"/>
    </source>
</evidence>
<name>A0A9D5BQ81_PEA</name>
<dbReference type="Proteomes" id="UP001058974">
    <property type="component" value="Chromosome 1"/>
</dbReference>
<comment type="subcellular location">
    <subcellularLocation>
        <location evidence="2">Nucleus</location>
    </subcellularLocation>
</comment>
<keyword evidence="2" id="KW-0539">Nucleus</keyword>
<comment type="caution">
    <text evidence="6">The sequence shown here is derived from an EMBL/GenBank/DDBJ whole genome shotgun (WGS) entry which is preliminary data.</text>
</comment>
<dbReference type="InterPro" id="IPR010399">
    <property type="entry name" value="Tify_dom"/>
</dbReference>
<feature type="compositionally biased region" description="Polar residues" evidence="3">
    <location>
        <begin position="169"/>
        <end position="188"/>
    </location>
</feature>
<evidence type="ECO:0000313" key="6">
    <source>
        <dbReference type="EMBL" id="KAI5447522.1"/>
    </source>
</evidence>
<dbReference type="GO" id="GO:0009611">
    <property type="term" value="P:response to wounding"/>
    <property type="evidence" value="ECO:0007669"/>
    <property type="project" value="UniProtKB-UniRule"/>
</dbReference>
<feature type="transmembrane region" description="Helical" evidence="4">
    <location>
        <begin position="53"/>
        <end position="81"/>
    </location>
</feature>
<organism evidence="6 7">
    <name type="scientific">Pisum sativum</name>
    <name type="common">Garden pea</name>
    <name type="synonym">Lathyrus oleraceus</name>
    <dbReference type="NCBI Taxonomy" id="3888"/>
    <lineage>
        <taxon>Eukaryota</taxon>
        <taxon>Viridiplantae</taxon>
        <taxon>Streptophyta</taxon>
        <taxon>Embryophyta</taxon>
        <taxon>Tracheophyta</taxon>
        <taxon>Spermatophyta</taxon>
        <taxon>Magnoliopsida</taxon>
        <taxon>eudicotyledons</taxon>
        <taxon>Gunneridae</taxon>
        <taxon>Pentapetalae</taxon>
        <taxon>rosids</taxon>
        <taxon>fabids</taxon>
        <taxon>Fabales</taxon>
        <taxon>Fabaceae</taxon>
        <taxon>Papilionoideae</taxon>
        <taxon>50 kb inversion clade</taxon>
        <taxon>NPAAA clade</taxon>
        <taxon>Hologalegina</taxon>
        <taxon>IRL clade</taxon>
        <taxon>Fabeae</taxon>
        <taxon>Lathyrus</taxon>
    </lineage>
</organism>
<accession>A0A9D5BQ81</accession>
<keyword evidence="4" id="KW-0812">Transmembrane</keyword>
<comment type="domain">
    <text evidence="2">The jas domain is required for interaction with COI1.</text>
</comment>
<comment type="similarity">
    <text evidence="1 2">Belongs to the TIFY/JAZ family.</text>
</comment>
<feature type="domain" description="Tify" evidence="5">
    <location>
        <begin position="126"/>
        <end position="160"/>
    </location>
</feature>
<dbReference type="GO" id="GO:0005634">
    <property type="term" value="C:nucleus"/>
    <property type="evidence" value="ECO:0007669"/>
    <property type="project" value="UniProtKB-SubCell"/>
</dbReference>
<sequence>MERNRPTRLSLKRSNSDGNNKVTCKSEKEIIHVMQYKTPQVDPQCLSLSVSRFLFFSILAAPNFNFFIYGLLFFIFIHSSFHISLEKMRRNCNLELCLFPQYISDRNHNHNNHMVEEQEDSDESSMQHQQQPLTIFYDGKMCVTDVTEFQAKSILMLANKKVQEIVKTPTGSEPSKPTMVQSPHQSCSHAPGLSMKRSLQRFLQKRKNRIQQASPYNH</sequence>
<dbReference type="PANTHER" id="PTHR33077:SF17">
    <property type="entry name" value="PROTEIN TIFY 5B"/>
    <property type="match status" value="1"/>
</dbReference>
<dbReference type="InterPro" id="IPR040390">
    <property type="entry name" value="TIFY/JAZ"/>
</dbReference>
<dbReference type="PANTHER" id="PTHR33077">
    <property type="entry name" value="PROTEIN TIFY 4A-RELATED-RELATED"/>
    <property type="match status" value="1"/>
</dbReference>
<keyword evidence="7" id="KW-1185">Reference proteome</keyword>
<proteinExistence type="inferred from homology"/>
<dbReference type="AlphaFoldDB" id="A0A9D5BQ81"/>
<protein>
    <recommendedName>
        <fullName evidence="2">Protein TIFY</fullName>
    </recommendedName>
    <alternativeName>
        <fullName evidence="2">Jasmonate ZIM domain-containing protein</fullName>
    </alternativeName>
</protein>
<keyword evidence="4" id="KW-0472">Membrane</keyword>
<dbReference type="PROSITE" id="PS51320">
    <property type="entry name" value="TIFY"/>
    <property type="match status" value="1"/>
</dbReference>
<reference evidence="6 7" key="1">
    <citation type="journal article" date="2022" name="Nat. Genet.">
        <title>Improved pea reference genome and pan-genome highlight genomic features and evolutionary characteristics.</title>
        <authorList>
            <person name="Yang T."/>
            <person name="Liu R."/>
            <person name="Luo Y."/>
            <person name="Hu S."/>
            <person name="Wang D."/>
            <person name="Wang C."/>
            <person name="Pandey M.K."/>
            <person name="Ge S."/>
            <person name="Xu Q."/>
            <person name="Li N."/>
            <person name="Li G."/>
            <person name="Huang Y."/>
            <person name="Saxena R.K."/>
            <person name="Ji Y."/>
            <person name="Li M."/>
            <person name="Yan X."/>
            <person name="He Y."/>
            <person name="Liu Y."/>
            <person name="Wang X."/>
            <person name="Xiang C."/>
            <person name="Varshney R.K."/>
            <person name="Ding H."/>
            <person name="Gao S."/>
            <person name="Zong X."/>
        </authorList>
    </citation>
    <scope>NUCLEOTIDE SEQUENCE [LARGE SCALE GENOMIC DNA]</scope>
    <source>
        <strain evidence="6 7">cv. Zhongwan 6</strain>
    </source>
</reference>
<dbReference type="Pfam" id="PF06200">
    <property type="entry name" value="tify"/>
    <property type="match status" value="1"/>
</dbReference>